<keyword evidence="1" id="KW-0489">Methyltransferase</keyword>
<accession>A0A1K1LXC4</accession>
<dbReference type="GO" id="GO:0032259">
    <property type="term" value="P:methylation"/>
    <property type="evidence" value="ECO:0007669"/>
    <property type="project" value="UniProtKB-KW"/>
</dbReference>
<dbReference type="EMBL" id="CP140154">
    <property type="protein sequence ID" value="WQG89523.1"/>
    <property type="molecule type" value="Genomic_DNA"/>
</dbReference>
<dbReference type="Gene3D" id="3.40.50.150">
    <property type="entry name" value="Vaccinia Virus protein VP39"/>
    <property type="match status" value="1"/>
</dbReference>
<keyword evidence="4" id="KW-1185">Reference proteome</keyword>
<reference evidence="1 3" key="1">
    <citation type="submission" date="2016-11" db="EMBL/GenBank/DDBJ databases">
        <authorList>
            <person name="Jaros S."/>
            <person name="Januszkiewicz K."/>
            <person name="Wedrychowicz H."/>
        </authorList>
    </citation>
    <scope>NUCLEOTIDE SEQUENCE [LARGE SCALE GENOMIC DNA]</scope>
    <source>
        <strain evidence="1 3">DSM 784</strain>
    </source>
</reference>
<sequence length="298" mass="33956">MSFIYHKTCPVCGAATSHKALTAKDHTVSKETFDIIHCGHCSVRYTQNVPDNANIGRYYQSQEYISHSETRQGLINRLYHSVRKITLRSKQNWVKAATGLKQGSILDIGCGTGSFLHFMQQGGWQITGVEPDETARQNAKTLYNIEPRPSEDLYALPAGQFDAITMWHVLEHVHTLHDYIRHIRTLLKPEGALLIAVPNYTSSDAEHYGENWAAYDVPRHLYHFSPASMEVLLKQHKIRVVKKHPMVFDGFYVSLLSEKYKHGGNGLFKGFWNGFISWRKGLKDVDRCSSVVYECKAE</sequence>
<reference evidence="2 4" key="2">
    <citation type="submission" date="2023-11" db="EMBL/GenBank/DDBJ databases">
        <title>MicrobeMod: A computational toolkit for identifying prokaryotic methylation and restriction-modification with nanopore sequencing.</title>
        <authorList>
            <person name="Crits-Christoph A."/>
            <person name="Kang S.C."/>
            <person name="Lee H."/>
            <person name="Ostrov N."/>
        </authorList>
    </citation>
    <scope>NUCLEOTIDE SEQUENCE [LARGE SCALE GENOMIC DNA]</scope>
    <source>
        <strain evidence="2 4">ATCC 23090</strain>
    </source>
</reference>
<name>A0A1K1LXC4_9BACT</name>
<proteinExistence type="predicted"/>
<dbReference type="Proteomes" id="UP000183788">
    <property type="component" value="Unassembled WGS sequence"/>
</dbReference>
<dbReference type="STRING" id="1004.SAMN05661012_00211"/>
<dbReference type="InterPro" id="IPR029063">
    <property type="entry name" value="SAM-dependent_MTases_sf"/>
</dbReference>
<dbReference type="PANTHER" id="PTHR43861:SF6">
    <property type="entry name" value="METHYLTRANSFERASE TYPE 11"/>
    <property type="match status" value="1"/>
</dbReference>
<dbReference type="Pfam" id="PF13489">
    <property type="entry name" value="Methyltransf_23"/>
    <property type="match status" value="1"/>
</dbReference>
<dbReference type="EMBL" id="FPIZ01000001">
    <property type="protein sequence ID" value="SFW14334.1"/>
    <property type="molecule type" value="Genomic_DNA"/>
</dbReference>
<dbReference type="CDD" id="cd02440">
    <property type="entry name" value="AdoMet_MTases"/>
    <property type="match status" value="1"/>
</dbReference>
<dbReference type="AlphaFoldDB" id="A0A1K1LXC4"/>
<organism evidence="1 3">
    <name type="scientific">Chitinophaga sancti</name>
    <dbReference type="NCBI Taxonomy" id="1004"/>
    <lineage>
        <taxon>Bacteria</taxon>
        <taxon>Pseudomonadati</taxon>
        <taxon>Bacteroidota</taxon>
        <taxon>Chitinophagia</taxon>
        <taxon>Chitinophagales</taxon>
        <taxon>Chitinophagaceae</taxon>
        <taxon>Chitinophaga</taxon>
    </lineage>
</organism>
<keyword evidence="1" id="KW-0808">Transferase</keyword>
<protein>
    <submittedName>
        <fullName evidence="2">Class I SAM-dependent methyltransferase</fullName>
        <ecNumber evidence="2">2.1.1.-</ecNumber>
    </submittedName>
    <submittedName>
        <fullName evidence="1">Methyltransferase domain-containing protein</fullName>
    </submittedName>
</protein>
<evidence type="ECO:0000313" key="4">
    <source>
        <dbReference type="Proteomes" id="UP001326715"/>
    </source>
</evidence>
<evidence type="ECO:0000313" key="2">
    <source>
        <dbReference type="EMBL" id="WQG89523.1"/>
    </source>
</evidence>
<dbReference type="SUPFAM" id="SSF53335">
    <property type="entry name" value="S-adenosyl-L-methionine-dependent methyltransferases"/>
    <property type="match status" value="1"/>
</dbReference>
<dbReference type="Proteomes" id="UP001326715">
    <property type="component" value="Chromosome"/>
</dbReference>
<gene>
    <name evidence="1" type="ORF">SAMN05661012_00211</name>
    <name evidence="2" type="ORF">SR876_31825</name>
</gene>
<dbReference type="RefSeq" id="WP_072356753.1">
    <property type="nucleotide sequence ID" value="NZ_CP139972.1"/>
</dbReference>
<dbReference type="PANTHER" id="PTHR43861">
    <property type="entry name" value="TRANS-ACONITATE 2-METHYLTRANSFERASE-RELATED"/>
    <property type="match status" value="1"/>
</dbReference>
<evidence type="ECO:0000313" key="3">
    <source>
        <dbReference type="Proteomes" id="UP000183788"/>
    </source>
</evidence>
<dbReference type="OrthoDB" id="2370471at2"/>
<dbReference type="EC" id="2.1.1.-" evidence="2"/>
<dbReference type="GO" id="GO:0008168">
    <property type="term" value="F:methyltransferase activity"/>
    <property type="evidence" value="ECO:0007669"/>
    <property type="project" value="UniProtKB-KW"/>
</dbReference>
<evidence type="ECO:0000313" key="1">
    <source>
        <dbReference type="EMBL" id="SFW14334.1"/>
    </source>
</evidence>